<evidence type="ECO:0000313" key="16">
    <source>
        <dbReference type="Proteomes" id="UP001190700"/>
    </source>
</evidence>
<keyword evidence="8" id="KW-0234">DNA repair</keyword>
<dbReference type="GO" id="GO:0016829">
    <property type="term" value="F:lyase activity"/>
    <property type="evidence" value="ECO:0007669"/>
    <property type="project" value="UniProtKB-KW"/>
</dbReference>
<keyword evidence="4 12" id="KW-0863">Zinc-finger</keyword>
<keyword evidence="9" id="KW-0456">Lyase</keyword>
<dbReference type="InterPro" id="IPR035937">
    <property type="entry name" value="FPG_N"/>
</dbReference>
<evidence type="ECO:0000256" key="8">
    <source>
        <dbReference type="ARBA" id="ARBA00023204"/>
    </source>
</evidence>
<protein>
    <recommendedName>
        <fullName evidence="17">DNA-(apurinic or apyrimidinic site) lyase</fullName>
    </recommendedName>
</protein>
<dbReference type="InterPro" id="IPR000214">
    <property type="entry name" value="Znf_DNA_glyclase/AP_lyase"/>
</dbReference>
<evidence type="ECO:0000256" key="7">
    <source>
        <dbReference type="ARBA" id="ARBA00023125"/>
    </source>
</evidence>
<dbReference type="GO" id="GO:0008270">
    <property type="term" value="F:zinc ion binding"/>
    <property type="evidence" value="ECO:0007669"/>
    <property type="project" value="UniProtKB-KW"/>
</dbReference>
<dbReference type="GO" id="GO:0005634">
    <property type="term" value="C:nucleus"/>
    <property type="evidence" value="ECO:0007669"/>
    <property type="project" value="TreeGrafter"/>
</dbReference>
<dbReference type="PROSITE" id="PS51066">
    <property type="entry name" value="ZF_FPG_2"/>
    <property type="match status" value="1"/>
</dbReference>
<dbReference type="SUPFAM" id="SSF46946">
    <property type="entry name" value="S13-like H2TH domain"/>
    <property type="match status" value="1"/>
</dbReference>
<keyword evidence="6" id="KW-0862">Zinc</keyword>
<organism evidence="15 16">
    <name type="scientific">Cymbomonas tetramitiformis</name>
    <dbReference type="NCBI Taxonomy" id="36881"/>
    <lineage>
        <taxon>Eukaryota</taxon>
        <taxon>Viridiplantae</taxon>
        <taxon>Chlorophyta</taxon>
        <taxon>Pyramimonadophyceae</taxon>
        <taxon>Pyramimonadales</taxon>
        <taxon>Pyramimonadaceae</taxon>
        <taxon>Cymbomonas</taxon>
    </lineage>
</organism>
<dbReference type="GO" id="GO:0019104">
    <property type="term" value="F:DNA N-glycosylase activity"/>
    <property type="evidence" value="ECO:0007669"/>
    <property type="project" value="TreeGrafter"/>
</dbReference>
<comment type="caution">
    <text evidence="15">The sequence shown here is derived from an EMBL/GenBank/DDBJ whole genome shotgun (WGS) entry which is preliminary data.</text>
</comment>
<dbReference type="GO" id="GO:0003684">
    <property type="term" value="F:damaged DNA binding"/>
    <property type="evidence" value="ECO:0007669"/>
    <property type="project" value="InterPro"/>
</dbReference>
<proteinExistence type="inferred from homology"/>
<dbReference type="Pfam" id="PF06839">
    <property type="entry name" value="Zn_ribbon_GRF"/>
    <property type="match status" value="2"/>
</dbReference>
<dbReference type="InterPro" id="IPR010666">
    <property type="entry name" value="Znf_GRF"/>
</dbReference>
<dbReference type="InterPro" id="IPR015886">
    <property type="entry name" value="H2TH_FPG"/>
</dbReference>
<comment type="similarity">
    <text evidence="1">Belongs to the FPG family.</text>
</comment>
<evidence type="ECO:0000256" key="3">
    <source>
        <dbReference type="ARBA" id="ARBA00022763"/>
    </source>
</evidence>
<keyword evidence="7" id="KW-0238">DNA-binding</keyword>
<evidence type="ECO:0008006" key="17">
    <source>
        <dbReference type="Google" id="ProtNLM"/>
    </source>
</evidence>
<evidence type="ECO:0000313" key="15">
    <source>
        <dbReference type="EMBL" id="KAK3250674.1"/>
    </source>
</evidence>
<evidence type="ECO:0000256" key="11">
    <source>
        <dbReference type="ARBA" id="ARBA00023295"/>
    </source>
</evidence>
<evidence type="ECO:0000256" key="10">
    <source>
        <dbReference type="ARBA" id="ARBA00023268"/>
    </source>
</evidence>
<dbReference type="GO" id="GO:0003906">
    <property type="term" value="F:DNA-(apurinic or apyrimidinic site) endonuclease activity"/>
    <property type="evidence" value="ECO:0007669"/>
    <property type="project" value="InterPro"/>
</dbReference>
<keyword evidence="2" id="KW-0479">Metal-binding</keyword>
<dbReference type="Gene3D" id="3.20.190.10">
    <property type="entry name" value="MutM-like, N-terminal"/>
    <property type="match status" value="1"/>
</dbReference>
<dbReference type="EMBL" id="LGRX02026569">
    <property type="protein sequence ID" value="KAK3250674.1"/>
    <property type="molecule type" value="Genomic_DNA"/>
</dbReference>
<sequence length="505" mass="56862">MVEGPQCRLKTLKLAILCQQRVKQLASYQSSNTSEALQKAADLSVQRVFSVGKECFVVFSTCALRFHFGMSGSVRMFNISSKVPPQLGRKRKTLNLVLDRHVVELYDSNVQMKTLEYVAKQERNANRDIIGEEFDFQHAVELLLNDQRPVCDSVMDQDILPGVGNVIKCEGLFRSAIHPQTRTSDLGQRRLLVLLRELRDFAKKWYDCCARGAAIRKQVYGHDKCEACSSVVTLIRYGSCNRISYFCSQCQRPGAPWAEQQCVPSEDPPHLRSGVTEPAFWSCSACTYHNLRLPGSTDSCEMCGSVQQDTAKPSIGCKRDFVQLDCDEEPPTVAVSSTTSSSNLQAPLFVGGPREEHPPLTPLSCKCNSPSALQRVRKPGPNHSRLFWSCPKRHGKGCGFFRWADEEFPKCQHAKRSLLRRVLKPGANNGRYFYCCAQAKSLQCNFFAWVKSVENYNRLRPQSQVHLGNHEEQRLDGNFNSSLAKGQSAQAFATQTLRKLFYHDA</sequence>
<dbReference type="PANTHER" id="PTHR22993:SF10">
    <property type="entry name" value="ENDONUCLEASE 8-LIKE 3"/>
    <property type="match status" value="1"/>
</dbReference>
<accession>A0AAE0F404</accession>
<evidence type="ECO:0000256" key="12">
    <source>
        <dbReference type="PROSITE-ProRule" id="PRU00391"/>
    </source>
</evidence>
<dbReference type="InterPro" id="IPR010979">
    <property type="entry name" value="Ribosomal_uS13-like_H2TH"/>
</dbReference>
<keyword evidence="10" id="KW-0511">Multifunctional enzyme</keyword>
<evidence type="ECO:0000259" key="13">
    <source>
        <dbReference type="PROSITE" id="PS51066"/>
    </source>
</evidence>
<keyword evidence="16" id="KW-1185">Reference proteome</keyword>
<feature type="domain" description="GRF-type" evidence="14">
    <location>
        <begin position="365"/>
        <end position="407"/>
    </location>
</feature>
<dbReference type="SUPFAM" id="SSF81624">
    <property type="entry name" value="N-terminal domain of MutM-like DNA repair proteins"/>
    <property type="match status" value="1"/>
</dbReference>
<name>A0AAE0F404_9CHLO</name>
<keyword evidence="5" id="KW-0378">Hydrolase</keyword>
<reference evidence="15 16" key="1">
    <citation type="journal article" date="2015" name="Genome Biol. Evol.">
        <title>Comparative Genomics of a Bacterivorous Green Alga Reveals Evolutionary Causalities and Consequences of Phago-Mixotrophic Mode of Nutrition.</title>
        <authorList>
            <person name="Burns J.A."/>
            <person name="Paasch A."/>
            <person name="Narechania A."/>
            <person name="Kim E."/>
        </authorList>
    </citation>
    <scope>NUCLEOTIDE SEQUENCE [LARGE SCALE GENOMIC DNA]</scope>
    <source>
        <strain evidence="15 16">PLY_AMNH</strain>
    </source>
</reference>
<dbReference type="Gene3D" id="1.10.8.50">
    <property type="match status" value="1"/>
</dbReference>
<dbReference type="GO" id="GO:0006284">
    <property type="term" value="P:base-excision repair"/>
    <property type="evidence" value="ECO:0007669"/>
    <property type="project" value="InterPro"/>
</dbReference>
<dbReference type="SMART" id="SM01232">
    <property type="entry name" value="H2TH"/>
    <property type="match status" value="1"/>
</dbReference>
<keyword evidence="3" id="KW-0227">DNA damage</keyword>
<gene>
    <name evidence="15" type="ORF">CYMTET_39955</name>
</gene>
<dbReference type="Proteomes" id="UP001190700">
    <property type="component" value="Unassembled WGS sequence"/>
</dbReference>
<evidence type="ECO:0000256" key="6">
    <source>
        <dbReference type="ARBA" id="ARBA00022833"/>
    </source>
</evidence>
<evidence type="ECO:0000256" key="2">
    <source>
        <dbReference type="ARBA" id="ARBA00022723"/>
    </source>
</evidence>
<evidence type="ECO:0000256" key="4">
    <source>
        <dbReference type="ARBA" id="ARBA00022771"/>
    </source>
</evidence>
<keyword evidence="11" id="KW-0326">Glycosidase</keyword>
<evidence type="ECO:0000259" key="14">
    <source>
        <dbReference type="PROSITE" id="PS51999"/>
    </source>
</evidence>
<evidence type="ECO:0000256" key="9">
    <source>
        <dbReference type="ARBA" id="ARBA00023239"/>
    </source>
</evidence>
<feature type="domain" description="FPG-type" evidence="13">
    <location>
        <begin position="218"/>
        <end position="252"/>
    </location>
</feature>
<dbReference type="AlphaFoldDB" id="A0AAE0F404"/>
<dbReference type="PROSITE" id="PS51999">
    <property type="entry name" value="ZF_GRF"/>
    <property type="match status" value="2"/>
</dbReference>
<evidence type="ECO:0000256" key="5">
    <source>
        <dbReference type="ARBA" id="ARBA00022801"/>
    </source>
</evidence>
<feature type="domain" description="GRF-type" evidence="14">
    <location>
        <begin position="411"/>
        <end position="453"/>
    </location>
</feature>
<dbReference type="Pfam" id="PF06831">
    <property type="entry name" value="H2TH"/>
    <property type="match status" value="1"/>
</dbReference>
<evidence type="ECO:0000256" key="1">
    <source>
        <dbReference type="ARBA" id="ARBA00009409"/>
    </source>
</evidence>
<dbReference type="PANTHER" id="PTHR22993">
    <property type="entry name" value="FORMAMIDOPYRIMIDINE-DNA GLYCOSYLASE"/>
    <property type="match status" value="1"/>
</dbReference>